<dbReference type="HAMAP" id="MF_00423">
    <property type="entry name" value="SelA"/>
    <property type="match status" value="1"/>
</dbReference>
<evidence type="ECO:0000313" key="11">
    <source>
        <dbReference type="EMBL" id="SDX44421.1"/>
    </source>
</evidence>
<dbReference type="UniPathway" id="UPA00906">
    <property type="reaction ID" value="UER00896"/>
</dbReference>
<dbReference type="GO" id="GO:0004125">
    <property type="term" value="F:L-seryl-tRNA(Sec) selenium transferase activity"/>
    <property type="evidence" value="ECO:0007669"/>
    <property type="project" value="UniProtKB-UniRule"/>
</dbReference>
<evidence type="ECO:0000256" key="9">
    <source>
        <dbReference type="PIRSR" id="PIRSR618319-50"/>
    </source>
</evidence>
<dbReference type="PANTHER" id="PTHR32328">
    <property type="entry name" value="L-SERYL-TRNA(SEC) SELENIUM TRANSFERASE"/>
    <property type="match status" value="1"/>
</dbReference>
<evidence type="ECO:0000259" key="10">
    <source>
        <dbReference type="Pfam" id="PF12390"/>
    </source>
</evidence>
<dbReference type="OrthoDB" id="9787096at2"/>
<keyword evidence="2 8" id="KW-0963">Cytoplasm</keyword>
<evidence type="ECO:0000256" key="2">
    <source>
        <dbReference type="ARBA" id="ARBA00022490"/>
    </source>
</evidence>
<dbReference type="Gene3D" id="3.90.1150.180">
    <property type="match status" value="1"/>
</dbReference>
<feature type="domain" description="L-seryl-tRNA selenium transferase N-terminal" evidence="10">
    <location>
        <begin position="8"/>
        <end position="47"/>
    </location>
</feature>
<dbReference type="InterPro" id="IPR018319">
    <property type="entry name" value="SelA-like"/>
</dbReference>
<reference evidence="11 12" key="1">
    <citation type="submission" date="2016-10" db="EMBL/GenBank/DDBJ databases">
        <authorList>
            <person name="de Groot N.N."/>
        </authorList>
    </citation>
    <scope>NUCLEOTIDE SEQUENCE [LARGE SCALE GENOMIC DNA]</scope>
    <source>
        <strain evidence="11 12">DSM 23310</strain>
    </source>
</reference>
<keyword evidence="4 8" id="KW-0663">Pyridoxal phosphate</keyword>
<protein>
    <recommendedName>
        <fullName evidence="8">L-seryl-tRNA(Sec) selenium transferase</fullName>
        <ecNumber evidence="8">2.9.1.1</ecNumber>
    </recommendedName>
    <alternativeName>
        <fullName evidence="8">Selenocysteine synthase</fullName>
        <shortName evidence="8">Sec synthase</shortName>
    </alternativeName>
    <alternativeName>
        <fullName evidence="8">Selenocysteinyl-tRNA(Sec) synthase</fullName>
    </alternativeName>
</protein>
<dbReference type="Pfam" id="PF03841">
    <property type="entry name" value="SelA"/>
    <property type="match status" value="1"/>
</dbReference>
<comment type="function">
    <text evidence="8">Converts seryl-tRNA(Sec) to selenocysteinyl-tRNA(Sec) required for selenoprotein biosynthesis.</text>
</comment>
<dbReference type="InterPro" id="IPR025862">
    <property type="entry name" value="SelA_trans_N_dom"/>
</dbReference>
<evidence type="ECO:0000256" key="4">
    <source>
        <dbReference type="ARBA" id="ARBA00022898"/>
    </source>
</evidence>
<dbReference type="Pfam" id="PF12390">
    <property type="entry name" value="Se-cys_synth_N"/>
    <property type="match status" value="1"/>
</dbReference>
<feature type="modified residue" description="N6-(pyridoxal phosphate)lysine" evidence="8 9">
    <location>
        <position position="298"/>
    </location>
</feature>
<dbReference type="Proteomes" id="UP000198828">
    <property type="component" value="Unassembled WGS sequence"/>
</dbReference>
<keyword evidence="6 8" id="KW-0711">Selenium</keyword>
<evidence type="ECO:0000256" key="1">
    <source>
        <dbReference type="ARBA" id="ARBA00001933"/>
    </source>
</evidence>
<comment type="cofactor">
    <cofactor evidence="1 8 9">
        <name>pyridoxal 5'-phosphate</name>
        <dbReference type="ChEBI" id="CHEBI:597326"/>
    </cofactor>
</comment>
<comment type="similarity">
    <text evidence="7 8">Belongs to the SelA family.</text>
</comment>
<accession>A0A1H3BRV9</accession>
<dbReference type="EMBL" id="FNNG01000011">
    <property type="protein sequence ID" value="SDX44421.1"/>
    <property type="molecule type" value="Genomic_DNA"/>
</dbReference>
<evidence type="ECO:0000256" key="8">
    <source>
        <dbReference type="HAMAP-Rule" id="MF_00423"/>
    </source>
</evidence>
<evidence type="ECO:0000256" key="5">
    <source>
        <dbReference type="ARBA" id="ARBA00022917"/>
    </source>
</evidence>
<keyword evidence="3 8" id="KW-0808">Transferase</keyword>
<dbReference type="GO" id="GO:0001514">
    <property type="term" value="P:selenocysteine incorporation"/>
    <property type="evidence" value="ECO:0007669"/>
    <property type="project" value="UniProtKB-UniRule"/>
</dbReference>
<evidence type="ECO:0000313" key="12">
    <source>
        <dbReference type="Proteomes" id="UP000198828"/>
    </source>
</evidence>
<dbReference type="Gene3D" id="3.40.640.10">
    <property type="entry name" value="Type I PLP-dependent aspartate aminotransferase-like (Major domain)"/>
    <property type="match status" value="1"/>
</dbReference>
<name>A0A1H3BRV9_9FIRM</name>
<dbReference type="EC" id="2.9.1.1" evidence="8"/>
<dbReference type="SUPFAM" id="SSF53383">
    <property type="entry name" value="PLP-dependent transferases"/>
    <property type="match status" value="1"/>
</dbReference>
<evidence type="ECO:0000256" key="7">
    <source>
        <dbReference type="ARBA" id="ARBA00044507"/>
    </source>
</evidence>
<dbReference type="NCBIfam" id="TIGR00474">
    <property type="entry name" value="selA"/>
    <property type="match status" value="1"/>
</dbReference>
<dbReference type="InterPro" id="IPR004534">
    <property type="entry name" value="SelA_trans"/>
</dbReference>
<dbReference type="GO" id="GO:0005737">
    <property type="term" value="C:cytoplasm"/>
    <property type="evidence" value="ECO:0007669"/>
    <property type="project" value="UniProtKB-SubCell"/>
</dbReference>
<proteinExistence type="inferred from homology"/>
<comment type="subcellular location">
    <subcellularLocation>
        <location evidence="8">Cytoplasm</location>
    </subcellularLocation>
</comment>
<evidence type="ECO:0000256" key="3">
    <source>
        <dbReference type="ARBA" id="ARBA00022679"/>
    </source>
</evidence>
<dbReference type="InterPro" id="IPR015421">
    <property type="entry name" value="PyrdxlP-dep_Trfase_major"/>
</dbReference>
<organism evidence="11 12">
    <name type="scientific">Tepidimicrobium xylanilyticum</name>
    <dbReference type="NCBI Taxonomy" id="1123352"/>
    <lineage>
        <taxon>Bacteria</taxon>
        <taxon>Bacillati</taxon>
        <taxon>Bacillota</taxon>
        <taxon>Tissierellia</taxon>
        <taxon>Tissierellales</taxon>
        <taxon>Tepidimicrobiaceae</taxon>
        <taxon>Tepidimicrobium</taxon>
    </lineage>
</organism>
<sequence length="476" mass="53702">MQKEKNLFKLIPKVDEILENKNIKKLIEAMPRKIVVDSIREEIDLLRQSIKEKSLEEDQIINRIDSLIKLVEIRAKKKNSFKLRRVINGTGVVIHTNIGRSLISEEVMENVKEIAINYSNLEYDLERGERGERYSHLRDIIVEITGAEDAMVVNNNAAAVLLVLSSLAKGKEVIVSRGELIEIGGSFRIPDVMEQSGAILKSVGTTNKTHMWDYENAINEETGALLKVHTSNYRILGFTSSVSAEELYALKIKYNLPLIEDLGSGVLIDLTKFGLEYEPTVQDSIKNGVDIVTFSGDKLLGGPQAGIIVGKKEYIDIMKKNPLTRAFRVDKFTLSALEATLKLYLDESTVVEKIPTLKMLSMSLDELEKKASRLYNSIVENVDYSNYNIEIVDNYSEVGGGSLPLERIPTKCIMVSLRENSIIDLEKALREYEIPIITRVYKDHLFIDLRTVRDEELDIVADGLSYGFNKLKGCIK</sequence>
<dbReference type="AlphaFoldDB" id="A0A1H3BRV9"/>
<gene>
    <name evidence="8" type="primary">selA</name>
    <name evidence="11" type="ORF">SAMN05660923_02299</name>
</gene>
<dbReference type="RefSeq" id="WP_093753821.1">
    <property type="nucleotide sequence ID" value="NZ_FNNG01000011.1"/>
</dbReference>
<comment type="catalytic activity">
    <reaction evidence="8">
        <text>L-seryl-tRNA(Sec) + selenophosphate + H(+) = L-selenocysteinyl-tRNA(Sec) + phosphate</text>
        <dbReference type="Rhea" id="RHEA:22728"/>
        <dbReference type="Rhea" id="RHEA-COMP:9742"/>
        <dbReference type="Rhea" id="RHEA-COMP:9743"/>
        <dbReference type="ChEBI" id="CHEBI:15378"/>
        <dbReference type="ChEBI" id="CHEBI:16144"/>
        <dbReference type="ChEBI" id="CHEBI:43474"/>
        <dbReference type="ChEBI" id="CHEBI:78533"/>
        <dbReference type="ChEBI" id="CHEBI:78573"/>
        <dbReference type="EC" id="2.9.1.1"/>
    </reaction>
</comment>
<dbReference type="InterPro" id="IPR015424">
    <property type="entry name" value="PyrdxlP-dep_Trfase"/>
</dbReference>
<dbReference type="PANTHER" id="PTHR32328:SF0">
    <property type="entry name" value="L-SERYL-TRNA(SEC) SELENIUM TRANSFERASE"/>
    <property type="match status" value="1"/>
</dbReference>
<comment type="pathway">
    <text evidence="8">Aminoacyl-tRNA biosynthesis; selenocysteinyl-tRNA(Sec) biosynthesis; selenocysteinyl-tRNA(Sec) from L-seryl-tRNA(Sec) (bacterial route): step 1/1.</text>
</comment>
<keyword evidence="5 8" id="KW-0648">Protein biosynthesis</keyword>
<keyword evidence="12" id="KW-1185">Reference proteome</keyword>
<dbReference type="GO" id="GO:0001717">
    <property type="term" value="P:conversion of seryl-tRNAsec to selenocys-tRNAsec"/>
    <property type="evidence" value="ECO:0007669"/>
    <property type="project" value="UniProtKB-UniRule"/>
</dbReference>
<evidence type="ECO:0000256" key="6">
    <source>
        <dbReference type="ARBA" id="ARBA00023266"/>
    </source>
</evidence>